<keyword evidence="2" id="KW-1185">Reference proteome</keyword>
<organism evidence="2">
    <name type="scientific">Caenorhabditis brenneri</name>
    <name type="common">Nematode worm</name>
    <dbReference type="NCBI Taxonomy" id="135651"/>
    <lineage>
        <taxon>Eukaryota</taxon>
        <taxon>Metazoa</taxon>
        <taxon>Ecdysozoa</taxon>
        <taxon>Nematoda</taxon>
        <taxon>Chromadorea</taxon>
        <taxon>Rhabditida</taxon>
        <taxon>Rhabditina</taxon>
        <taxon>Rhabditomorpha</taxon>
        <taxon>Rhabditoidea</taxon>
        <taxon>Rhabditidae</taxon>
        <taxon>Peloderinae</taxon>
        <taxon>Caenorhabditis</taxon>
    </lineage>
</organism>
<reference evidence="2" key="1">
    <citation type="submission" date="2011-07" db="EMBL/GenBank/DDBJ databases">
        <authorList>
            <consortium name="Caenorhabditis brenneri Sequencing and Analysis Consortium"/>
            <person name="Wilson R.K."/>
        </authorList>
    </citation>
    <scope>NUCLEOTIDE SEQUENCE [LARGE SCALE GENOMIC DNA]</scope>
    <source>
        <strain evidence="2">PB2801</strain>
    </source>
</reference>
<dbReference type="Proteomes" id="UP000008068">
    <property type="component" value="Unassembled WGS sequence"/>
</dbReference>
<proteinExistence type="predicted"/>
<dbReference type="InParanoid" id="G0MY42"/>
<sequence>MVKKRGERGVGREGL</sequence>
<gene>
    <name evidence="1" type="ORF">CAEBREN_09756</name>
</gene>
<evidence type="ECO:0000313" key="2">
    <source>
        <dbReference type="Proteomes" id="UP000008068"/>
    </source>
</evidence>
<dbReference type="EMBL" id="GL379819">
    <property type="protein sequence ID" value="EGT47067.1"/>
    <property type="molecule type" value="Genomic_DNA"/>
</dbReference>
<protein>
    <submittedName>
        <fullName evidence="1">Uncharacterized protein</fullName>
    </submittedName>
</protein>
<evidence type="ECO:0000313" key="1">
    <source>
        <dbReference type="EMBL" id="EGT47067.1"/>
    </source>
</evidence>
<accession>G0MY42</accession>
<name>G0MY42_CAEBE</name>